<feature type="chain" id="PRO_5003900274" evidence="1">
    <location>
        <begin position="25"/>
        <end position="260"/>
    </location>
</feature>
<dbReference type="Proteomes" id="UP000006327">
    <property type="component" value="Unassembled WGS sequence"/>
</dbReference>
<sequence>MNKVIIKQIIAGAAILTMAASVNAGIFDKLKDKSKEIAEKLANEKQVEAKDSAGSAATSTSTISLGDGPDDSLISFTKCSDLKVSNVIIGNVGNYTFQQGFSKEKRTGLINREKGQVTKGCILPSLQPMQNIYMEVDTKKLKAKGSSNDWQMQCVQSADPGAGVVTGATEFPYKTSFLSGKDMMLHCGHSEKNVEACAEGSNSSRSSAWSKKLKANGKTMLSVMAVKSTLAPAQGEKLYCQYYNSKTSESLFAFEYLRVR</sequence>
<evidence type="ECO:0000313" key="3">
    <source>
        <dbReference type="Proteomes" id="UP000006327"/>
    </source>
</evidence>
<protein>
    <submittedName>
        <fullName evidence="2">Uncharacterized protein</fullName>
    </submittedName>
</protein>
<organism evidence="2 3">
    <name type="scientific">Paraglaciecola arctica BSs20135</name>
    <dbReference type="NCBI Taxonomy" id="493475"/>
    <lineage>
        <taxon>Bacteria</taxon>
        <taxon>Pseudomonadati</taxon>
        <taxon>Pseudomonadota</taxon>
        <taxon>Gammaproteobacteria</taxon>
        <taxon>Alteromonadales</taxon>
        <taxon>Alteromonadaceae</taxon>
        <taxon>Paraglaciecola</taxon>
    </lineage>
</organism>
<dbReference type="RefSeq" id="WP_007620115.1">
    <property type="nucleotide sequence ID" value="NZ_BAEO01000029.1"/>
</dbReference>
<keyword evidence="1" id="KW-0732">Signal</keyword>
<dbReference type="EMBL" id="BAEO01000029">
    <property type="protein sequence ID" value="GAC19374.1"/>
    <property type="molecule type" value="Genomic_DNA"/>
</dbReference>
<feature type="signal peptide" evidence="1">
    <location>
        <begin position="1"/>
        <end position="24"/>
    </location>
</feature>
<comment type="caution">
    <text evidence="2">The sequence shown here is derived from an EMBL/GenBank/DDBJ whole genome shotgun (WGS) entry which is preliminary data.</text>
</comment>
<proteinExistence type="predicted"/>
<gene>
    <name evidence="2" type="ORF">GARC_2408</name>
</gene>
<dbReference type="OrthoDB" id="8477939at2"/>
<dbReference type="AlphaFoldDB" id="K6XFG9"/>
<name>K6XFG9_9ALTE</name>
<accession>K6XFG9</accession>
<evidence type="ECO:0000256" key="1">
    <source>
        <dbReference type="SAM" id="SignalP"/>
    </source>
</evidence>
<keyword evidence="3" id="KW-1185">Reference proteome</keyword>
<reference evidence="2 3" key="1">
    <citation type="journal article" date="2017" name="Antonie Van Leeuwenhoek">
        <title>Rhizobium rhizosphaerae sp. nov., a novel species isolated from rice rhizosphere.</title>
        <authorList>
            <person name="Zhao J.J."/>
            <person name="Zhang J."/>
            <person name="Zhang R.J."/>
            <person name="Zhang C.W."/>
            <person name="Yin H.Q."/>
            <person name="Zhang X.X."/>
        </authorList>
    </citation>
    <scope>NUCLEOTIDE SEQUENCE [LARGE SCALE GENOMIC DNA]</scope>
    <source>
        <strain evidence="2 3">BSs20135</strain>
    </source>
</reference>
<evidence type="ECO:0000313" key="2">
    <source>
        <dbReference type="EMBL" id="GAC19374.1"/>
    </source>
</evidence>